<evidence type="ECO:0000313" key="2">
    <source>
        <dbReference type="EMBL" id="TWB01769.1"/>
    </source>
</evidence>
<feature type="signal peptide" evidence="1">
    <location>
        <begin position="1"/>
        <end position="22"/>
    </location>
</feature>
<dbReference type="EMBL" id="VITK01000003">
    <property type="protein sequence ID" value="TWB01769.1"/>
    <property type="molecule type" value="Genomic_DNA"/>
</dbReference>
<proteinExistence type="predicted"/>
<dbReference type="PANTHER" id="PTHR35567">
    <property type="entry name" value="MALATE DEHYDROGENASE (AFU_ORTHOLOGUE AFUA_2G13800)"/>
    <property type="match status" value="1"/>
</dbReference>
<sequence>MSIKPAVPCLMLLAAMAGPAIAADPLPEAIAAPGETVVLSVHAEGAQVYECKGAADGKLAWAFREPIATLLSEGKTVGRHYAGPNWELTDGSAVVGKAIGNAPGASPADIPWLKLEVASRRGSGTLTPVTTVQRINTHGGKLDGACDKAGEFRSAPYSADYVFLKK</sequence>
<dbReference type="OrthoDB" id="193535at2"/>
<comment type="caution">
    <text evidence="2">The sequence shown here is derived from an EMBL/GenBank/DDBJ whole genome shotgun (WGS) entry which is preliminary data.</text>
</comment>
<dbReference type="AlphaFoldDB" id="A0A560DXC0"/>
<dbReference type="STRING" id="1803665.GCA_001641335_00089"/>
<accession>A0A560DXC0</accession>
<protein>
    <submittedName>
        <fullName evidence="2">Uncharacterized protein DUF3455</fullName>
    </submittedName>
</protein>
<feature type="chain" id="PRO_5021709991" evidence="1">
    <location>
        <begin position="23"/>
        <end position="166"/>
    </location>
</feature>
<dbReference type="Proteomes" id="UP000319949">
    <property type="component" value="Unassembled WGS sequence"/>
</dbReference>
<dbReference type="Pfam" id="PF11937">
    <property type="entry name" value="DUF3455"/>
    <property type="match status" value="1"/>
</dbReference>
<dbReference type="RefSeq" id="WP_145661037.1">
    <property type="nucleotide sequence ID" value="NZ_VITK01000003.1"/>
</dbReference>
<dbReference type="InterPro" id="IPR021851">
    <property type="entry name" value="DUF3455"/>
</dbReference>
<dbReference type="PANTHER" id="PTHR35567:SF1">
    <property type="entry name" value="CONSERVED FUNGAL PROTEIN (AFU_ORTHOLOGUE AFUA_1G14230)"/>
    <property type="match status" value="1"/>
</dbReference>
<name>A0A560DXC0_9BRAD</name>
<organism evidence="2 3">
    <name type="scientific">Bradyrhizobium stylosanthis</name>
    <dbReference type="NCBI Taxonomy" id="1803665"/>
    <lineage>
        <taxon>Bacteria</taxon>
        <taxon>Pseudomonadati</taxon>
        <taxon>Pseudomonadota</taxon>
        <taxon>Alphaproteobacteria</taxon>
        <taxon>Hyphomicrobiales</taxon>
        <taxon>Nitrobacteraceae</taxon>
        <taxon>Bradyrhizobium</taxon>
    </lineage>
</organism>
<reference evidence="2 3" key="1">
    <citation type="submission" date="2019-06" db="EMBL/GenBank/DDBJ databases">
        <title>Genomic Encyclopedia of Type Strains, Phase IV (KMG-V): Genome sequencing to study the core and pangenomes of soil and plant-associated prokaryotes.</title>
        <authorList>
            <person name="Whitman W."/>
        </authorList>
    </citation>
    <scope>NUCLEOTIDE SEQUENCE [LARGE SCALE GENOMIC DNA]</scope>
    <source>
        <strain evidence="2 3">BR 510</strain>
    </source>
</reference>
<evidence type="ECO:0000313" key="3">
    <source>
        <dbReference type="Proteomes" id="UP000319949"/>
    </source>
</evidence>
<keyword evidence="1" id="KW-0732">Signal</keyword>
<gene>
    <name evidence="2" type="ORF">FBZ96_103548</name>
</gene>
<keyword evidence="3" id="KW-1185">Reference proteome</keyword>
<evidence type="ECO:0000256" key="1">
    <source>
        <dbReference type="SAM" id="SignalP"/>
    </source>
</evidence>